<reference evidence="1 2" key="3">
    <citation type="journal article" date="2022" name="Microbiol. Spectr.">
        <title>Folding features and dynamics of 3D genome architecture in plant fungal pathogens.</title>
        <authorList>
            <person name="Xia C."/>
        </authorList>
    </citation>
    <scope>NUCLEOTIDE SEQUENCE [LARGE SCALE GENOMIC DNA]</scope>
    <source>
        <strain evidence="1 2">93-210</strain>
    </source>
</reference>
<keyword evidence="2" id="KW-1185">Reference proteome</keyword>
<name>A0ACC0EUB7_9BASI</name>
<evidence type="ECO:0000313" key="1">
    <source>
        <dbReference type="EMBL" id="KAI7960841.1"/>
    </source>
</evidence>
<reference evidence="2" key="2">
    <citation type="journal article" date="2018" name="Mol. Plant Microbe Interact.">
        <title>Genome sequence resources for the wheat stripe rust pathogen (Puccinia striiformis f. sp. tritici) and the barley stripe rust pathogen (Puccinia striiformis f. sp. hordei).</title>
        <authorList>
            <person name="Xia C."/>
            <person name="Wang M."/>
            <person name="Yin C."/>
            <person name="Cornejo O.E."/>
            <person name="Hulbert S.H."/>
            <person name="Chen X."/>
        </authorList>
    </citation>
    <scope>NUCLEOTIDE SEQUENCE [LARGE SCALE GENOMIC DNA]</scope>
    <source>
        <strain evidence="2">93-210</strain>
    </source>
</reference>
<accession>A0ACC0EUB7</accession>
<proteinExistence type="predicted"/>
<dbReference type="Proteomes" id="UP001060170">
    <property type="component" value="Chromosome 2"/>
</dbReference>
<comment type="caution">
    <text evidence="1">The sequence shown here is derived from an EMBL/GenBank/DDBJ whole genome shotgun (WGS) entry which is preliminary data.</text>
</comment>
<sequence length="66" mass="7360">MPNMGSTTSISDERGNGVKLKTSVQLKSPLPLGQVNQLPDYLAHRARHNTSEANVKSELETERDRR</sequence>
<reference evidence="2" key="1">
    <citation type="journal article" date="2018" name="BMC Genomics">
        <title>Genomic insights into host adaptation between the wheat stripe rust pathogen (Puccinia striiformis f. sp. tritici) and the barley stripe rust pathogen (Puccinia striiformis f. sp. hordei).</title>
        <authorList>
            <person name="Xia C."/>
            <person name="Wang M."/>
            <person name="Yin C."/>
            <person name="Cornejo O.E."/>
            <person name="Hulbert S.H."/>
            <person name="Chen X."/>
        </authorList>
    </citation>
    <scope>NUCLEOTIDE SEQUENCE [LARGE SCALE GENOMIC DNA]</scope>
    <source>
        <strain evidence="2">93-210</strain>
    </source>
</reference>
<protein>
    <submittedName>
        <fullName evidence="1">Uncharacterized protein</fullName>
    </submittedName>
</protein>
<organism evidence="1 2">
    <name type="scientific">Puccinia striiformis f. sp. tritici</name>
    <dbReference type="NCBI Taxonomy" id="168172"/>
    <lineage>
        <taxon>Eukaryota</taxon>
        <taxon>Fungi</taxon>
        <taxon>Dikarya</taxon>
        <taxon>Basidiomycota</taxon>
        <taxon>Pucciniomycotina</taxon>
        <taxon>Pucciniomycetes</taxon>
        <taxon>Pucciniales</taxon>
        <taxon>Pucciniaceae</taxon>
        <taxon>Puccinia</taxon>
    </lineage>
</organism>
<dbReference type="EMBL" id="CM045866">
    <property type="protein sequence ID" value="KAI7960841.1"/>
    <property type="molecule type" value="Genomic_DNA"/>
</dbReference>
<evidence type="ECO:0000313" key="2">
    <source>
        <dbReference type="Proteomes" id="UP001060170"/>
    </source>
</evidence>
<gene>
    <name evidence="1" type="ORF">MJO28_001330</name>
</gene>